<dbReference type="Gene3D" id="3.40.50.1820">
    <property type="entry name" value="alpha/beta hydrolase"/>
    <property type="match status" value="1"/>
</dbReference>
<evidence type="ECO:0000256" key="2">
    <source>
        <dbReference type="SAM" id="Phobius"/>
    </source>
</evidence>
<dbReference type="Pfam" id="PF01738">
    <property type="entry name" value="DLH"/>
    <property type="match status" value="1"/>
</dbReference>
<evidence type="ECO:0000256" key="1">
    <source>
        <dbReference type="SAM" id="MobiDB-lite"/>
    </source>
</evidence>
<reference evidence="4" key="1">
    <citation type="submission" date="2023-08" db="EMBL/GenBank/DDBJ databases">
        <authorList>
            <person name="Chen Y."/>
            <person name="Shah S."/>
            <person name="Dougan E. K."/>
            <person name="Thang M."/>
            <person name="Chan C."/>
        </authorList>
    </citation>
    <scope>NUCLEOTIDE SEQUENCE</scope>
</reference>
<dbReference type="Proteomes" id="UP001178507">
    <property type="component" value="Unassembled WGS sequence"/>
</dbReference>
<sequence>MWALKRYSEPSVEATAPRAPLGSPPEIMLEPLDAELRAWLAEEQLAVLENILSWHGYTTLKLLTDLSGEEVKELLNVLLPRAGICIVQALGTPQNLKGWQRTPAVAGDLVVEEFPITFEGYTYKYGRIAYIMGRRPSPVILVHHNFAGLKQFDVDQACFMARIGYVGVAVDLYQEKPNFTYHDRGASSGRLVDFESYCQEVRKDNLLNLPDGGNYPTEMLRAYFDGTPKKDGKVDYQAVRNFVGAFTEMNRLLRGLGSWRGLMQANLEQAFNHPAVKSGCAGAFGYCLGGQSCLEHVRAGHPVQAVCSLHGLLHSRPLTDEEPLNSHKRMSREEYAAKLAVPNSYNRNCKVLIENGDLDDEVPADTIVDFVQEMDAQEIDWRFDNHARGPHGFALGKGVPGCQYVEHIDRRSTITMLSLFAETWPDFEQHPVKCNASGTSFELPRPRPGGGRPRLAGALGFLAGAVLSITAIKLLRASL</sequence>
<dbReference type="InterPro" id="IPR050261">
    <property type="entry name" value="FrsA_esterase"/>
</dbReference>
<evidence type="ECO:0000313" key="5">
    <source>
        <dbReference type="Proteomes" id="UP001178507"/>
    </source>
</evidence>
<gene>
    <name evidence="4" type="ORF">EVOR1521_LOCUS22037</name>
</gene>
<dbReference type="PANTHER" id="PTHR22946">
    <property type="entry name" value="DIENELACTONE HYDROLASE DOMAIN-CONTAINING PROTEIN-RELATED"/>
    <property type="match status" value="1"/>
</dbReference>
<dbReference type="GO" id="GO:0016787">
    <property type="term" value="F:hydrolase activity"/>
    <property type="evidence" value="ECO:0007669"/>
    <property type="project" value="InterPro"/>
</dbReference>
<protein>
    <recommendedName>
        <fullName evidence="3">Dienelactone hydrolase domain-containing protein</fullName>
    </recommendedName>
</protein>
<evidence type="ECO:0000313" key="4">
    <source>
        <dbReference type="EMBL" id="CAJ1398179.1"/>
    </source>
</evidence>
<keyword evidence="2" id="KW-0472">Membrane</keyword>
<dbReference type="EMBL" id="CAUJNA010003294">
    <property type="protein sequence ID" value="CAJ1398179.1"/>
    <property type="molecule type" value="Genomic_DNA"/>
</dbReference>
<keyword evidence="2" id="KW-1133">Transmembrane helix</keyword>
<keyword evidence="2" id="KW-0812">Transmembrane</keyword>
<feature type="region of interest" description="Disordered" evidence="1">
    <location>
        <begin position="1"/>
        <end position="20"/>
    </location>
</feature>
<dbReference type="AlphaFoldDB" id="A0AA36N9Y1"/>
<evidence type="ECO:0000259" key="3">
    <source>
        <dbReference type="Pfam" id="PF01738"/>
    </source>
</evidence>
<dbReference type="InterPro" id="IPR002925">
    <property type="entry name" value="Dienelactn_hydro"/>
</dbReference>
<dbReference type="InterPro" id="IPR029058">
    <property type="entry name" value="AB_hydrolase_fold"/>
</dbReference>
<feature type="transmembrane region" description="Helical" evidence="2">
    <location>
        <begin position="455"/>
        <end position="475"/>
    </location>
</feature>
<organism evidence="4 5">
    <name type="scientific">Effrenium voratum</name>
    <dbReference type="NCBI Taxonomy" id="2562239"/>
    <lineage>
        <taxon>Eukaryota</taxon>
        <taxon>Sar</taxon>
        <taxon>Alveolata</taxon>
        <taxon>Dinophyceae</taxon>
        <taxon>Suessiales</taxon>
        <taxon>Symbiodiniaceae</taxon>
        <taxon>Effrenium</taxon>
    </lineage>
</organism>
<dbReference type="PANTHER" id="PTHR22946:SF0">
    <property type="entry name" value="DIENELACTONE HYDROLASE DOMAIN-CONTAINING PROTEIN"/>
    <property type="match status" value="1"/>
</dbReference>
<proteinExistence type="predicted"/>
<feature type="domain" description="Dienelactone hydrolase" evidence="3">
    <location>
        <begin position="136"/>
        <end position="422"/>
    </location>
</feature>
<name>A0AA36N9Y1_9DINO</name>
<comment type="caution">
    <text evidence="4">The sequence shown here is derived from an EMBL/GenBank/DDBJ whole genome shotgun (WGS) entry which is preliminary data.</text>
</comment>
<dbReference type="SUPFAM" id="SSF53474">
    <property type="entry name" value="alpha/beta-Hydrolases"/>
    <property type="match status" value="1"/>
</dbReference>
<keyword evidence="5" id="KW-1185">Reference proteome</keyword>
<accession>A0AA36N9Y1</accession>